<evidence type="ECO:0000313" key="1">
    <source>
        <dbReference type="EMBL" id="KRX42499.1"/>
    </source>
</evidence>
<keyword evidence="2" id="KW-1185">Reference proteome</keyword>
<sequence length="68" mass="7914">MLSKVIKCKLKTSNNSCGSSHFEKLKSDYQELVENYFYQKKCSYIPSLMTLPEDYLSNMQINISSYSN</sequence>
<gene>
    <name evidence="1" type="ORF">T05_2463</name>
</gene>
<name>A0A0V0TVP9_9BILA</name>
<proteinExistence type="predicted"/>
<dbReference type="Proteomes" id="UP000055048">
    <property type="component" value="Unassembled WGS sequence"/>
</dbReference>
<accession>A0A0V0TVP9</accession>
<reference evidence="1 2" key="1">
    <citation type="submission" date="2015-01" db="EMBL/GenBank/DDBJ databases">
        <title>Evolution of Trichinella species and genotypes.</title>
        <authorList>
            <person name="Korhonen P.K."/>
            <person name="Edoardo P."/>
            <person name="Giuseppe L.R."/>
            <person name="Gasser R.B."/>
        </authorList>
    </citation>
    <scope>NUCLEOTIDE SEQUENCE [LARGE SCALE GENOMIC DNA]</scope>
    <source>
        <strain evidence="1">ISS417</strain>
    </source>
</reference>
<protein>
    <submittedName>
        <fullName evidence="1">Uncharacterized protein</fullName>
    </submittedName>
</protein>
<dbReference type="AlphaFoldDB" id="A0A0V0TVP9"/>
<dbReference type="EMBL" id="JYDJ01000143">
    <property type="protein sequence ID" value="KRX42499.1"/>
    <property type="molecule type" value="Genomic_DNA"/>
</dbReference>
<comment type="caution">
    <text evidence="1">The sequence shown here is derived from an EMBL/GenBank/DDBJ whole genome shotgun (WGS) entry which is preliminary data.</text>
</comment>
<organism evidence="1 2">
    <name type="scientific">Trichinella murrelli</name>
    <dbReference type="NCBI Taxonomy" id="144512"/>
    <lineage>
        <taxon>Eukaryota</taxon>
        <taxon>Metazoa</taxon>
        <taxon>Ecdysozoa</taxon>
        <taxon>Nematoda</taxon>
        <taxon>Enoplea</taxon>
        <taxon>Dorylaimia</taxon>
        <taxon>Trichinellida</taxon>
        <taxon>Trichinellidae</taxon>
        <taxon>Trichinella</taxon>
    </lineage>
</organism>
<evidence type="ECO:0000313" key="2">
    <source>
        <dbReference type="Proteomes" id="UP000055048"/>
    </source>
</evidence>